<feature type="domain" description="ATPase of the ABC class N-terminal" evidence="2">
    <location>
        <begin position="1"/>
        <end position="158"/>
    </location>
</feature>
<feature type="domain" description="MRB1590-like C-terminal" evidence="3">
    <location>
        <begin position="462"/>
        <end position="558"/>
    </location>
</feature>
<reference evidence="4" key="1">
    <citation type="submission" date="2020-02" db="EMBL/GenBank/DDBJ databases">
        <authorList>
            <person name="Meier V. D."/>
        </authorList>
    </citation>
    <scope>NUCLEOTIDE SEQUENCE</scope>
    <source>
        <strain evidence="4">AVDCRST_MAG82</strain>
    </source>
</reference>
<evidence type="ECO:0000313" key="4">
    <source>
        <dbReference type="EMBL" id="CAA9412986.1"/>
    </source>
</evidence>
<evidence type="ECO:0000259" key="3">
    <source>
        <dbReference type="Pfam" id="PF21117"/>
    </source>
</evidence>
<dbReference type="PANTHER" id="PTHR38149:SF1">
    <property type="entry name" value="ATPASE"/>
    <property type="match status" value="1"/>
</dbReference>
<dbReference type="EC" id="5.3.3.2" evidence="4"/>
<proteinExistence type="predicted"/>
<evidence type="ECO:0000259" key="2">
    <source>
        <dbReference type="Pfam" id="PF20446"/>
    </source>
</evidence>
<dbReference type="InterPro" id="IPR019195">
    <property type="entry name" value="ABC_ATPase_put"/>
</dbReference>
<sequence>MQRLKSTLDRIDRKGYSAYKDLQGSYNLEGFTLFVDRVQRDPFAPPSLIRVRTYENRFDPSLFDNPIRRVAFEDFLTRSVERALRHTVKGNRGSGGSGRIEIQRTSQVVLPRTSIVVEPGSVEARMAVGLPARGRTVDARAARTMLLEELPQVVREALAPAGVNVEGAREHVETVEDADYLRNRLPELGLVAFVAEGAVLPRESGASDRPLRNGAIPFRSPEEFRVAVELPNGGSAPGMGVPEGVTLVAGGGFHGKSTLLSALSWGVYDHVPGDGRELVVSRADAVKIRAEDGRSVAGVDISGMIGDLPGGRSTQNFSTTNASGSTSQAANIAEALEIGTSLLLVDEDTSATNFMIRDERMRELVRREPISPFIDLVRPLYESLGVSTIVVVGGVGDYLDVADRVILMEDYEPGDATGRAEEVRERFPVRVPLGTGEARPPKGRRVRADSIDLRRGKRETARGKGPSIIELGRERVDLSYLEQLAESGQTEAIARIIGEFATGDKSRGVGEVVYGALDSVQRDGLDSLGNFRGHPGELSMPRPQEVAATVNRIRSLKASTEANR</sequence>
<dbReference type="SUPFAM" id="SSF52540">
    <property type="entry name" value="P-loop containing nucleoside triphosphate hydrolases"/>
    <property type="match status" value="1"/>
</dbReference>
<dbReference type="InterPro" id="IPR027417">
    <property type="entry name" value="P-loop_NTPase"/>
</dbReference>
<keyword evidence="4" id="KW-0413">Isomerase</keyword>
<dbReference type="InterPro" id="IPR049069">
    <property type="entry name" value="MRB1590-like_C"/>
</dbReference>
<dbReference type="Pfam" id="PF20446">
    <property type="entry name" value="ABC_N"/>
    <property type="match status" value="1"/>
</dbReference>
<dbReference type="EMBL" id="CADCVA010000121">
    <property type="protein sequence ID" value="CAA9412986.1"/>
    <property type="molecule type" value="Genomic_DNA"/>
</dbReference>
<dbReference type="InterPro" id="IPR046833">
    <property type="entry name" value="ABC_N"/>
</dbReference>
<dbReference type="GO" id="GO:0004452">
    <property type="term" value="F:isopentenyl-diphosphate delta-isomerase activity"/>
    <property type="evidence" value="ECO:0007669"/>
    <property type="project" value="UniProtKB-EC"/>
</dbReference>
<organism evidence="4">
    <name type="scientific">uncultured Rubrobacteraceae bacterium</name>
    <dbReference type="NCBI Taxonomy" id="349277"/>
    <lineage>
        <taxon>Bacteria</taxon>
        <taxon>Bacillati</taxon>
        <taxon>Actinomycetota</taxon>
        <taxon>Rubrobacteria</taxon>
        <taxon>Rubrobacterales</taxon>
        <taxon>Rubrobacteraceae</taxon>
        <taxon>environmental samples</taxon>
    </lineage>
</organism>
<accession>A0A6J4PDP9</accession>
<dbReference type="PANTHER" id="PTHR38149">
    <property type="entry name" value="ATPASE"/>
    <property type="match status" value="1"/>
</dbReference>
<dbReference type="AlphaFoldDB" id="A0A6J4PDP9"/>
<gene>
    <name evidence="4" type="ORF">AVDCRST_MAG82-912</name>
</gene>
<dbReference type="Pfam" id="PF09818">
    <property type="entry name" value="ABC_ATPase"/>
    <property type="match status" value="1"/>
</dbReference>
<evidence type="ECO:0000259" key="1">
    <source>
        <dbReference type="Pfam" id="PF09818"/>
    </source>
</evidence>
<dbReference type="InterPro" id="IPR046834">
    <property type="entry name" value="ABC_ATPase_C"/>
</dbReference>
<feature type="domain" description="ATPase of the ABC class C-terminal" evidence="1">
    <location>
        <begin position="167"/>
        <end position="428"/>
    </location>
</feature>
<protein>
    <submittedName>
        <fullName evidence="4">Isopentenyl-diphosphate Delta-isomerase</fullName>
        <ecNumber evidence="4">5.3.3.2</ecNumber>
    </submittedName>
</protein>
<name>A0A6J4PDP9_9ACTN</name>
<dbReference type="Gene3D" id="3.40.50.300">
    <property type="entry name" value="P-loop containing nucleotide triphosphate hydrolases"/>
    <property type="match status" value="1"/>
</dbReference>
<dbReference type="Pfam" id="PF21117">
    <property type="entry name" value="MRB1590_C"/>
    <property type="match status" value="1"/>
</dbReference>